<name>A0A3R9ZZR0_9BACL</name>
<evidence type="ECO:0000259" key="5">
    <source>
        <dbReference type="PROSITE" id="PS50977"/>
    </source>
</evidence>
<feature type="domain" description="HTH tetR-type" evidence="5">
    <location>
        <begin position="8"/>
        <end position="68"/>
    </location>
</feature>
<dbReference type="InterPro" id="IPR009057">
    <property type="entry name" value="Homeodomain-like_sf"/>
</dbReference>
<accession>A0A3R9ZZR0</accession>
<dbReference type="OrthoDB" id="9814703at2"/>
<dbReference type="InterPro" id="IPR050109">
    <property type="entry name" value="HTH-type_TetR-like_transc_reg"/>
</dbReference>
<dbReference type="Proteomes" id="UP000276128">
    <property type="component" value="Unassembled WGS sequence"/>
</dbReference>
<dbReference type="PROSITE" id="PS50977">
    <property type="entry name" value="HTH_TETR_2"/>
    <property type="match status" value="1"/>
</dbReference>
<evidence type="ECO:0000256" key="4">
    <source>
        <dbReference type="PROSITE-ProRule" id="PRU00335"/>
    </source>
</evidence>
<dbReference type="SUPFAM" id="SSF46689">
    <property type="entry name" value="Homeodomain-like"/>
    <property type="match status" value="1"/>
</dbReference>
<evidence type="ECO:0000256" key="1">
    <source>
        <dbReference type="ARBA" id="ARBA00023015"/>
    </source>
</evidence>
<dbReference type="GO" id="GO:0000976">
    <property type="term" value="F:transcription cis-regulatory region binding"/>
    <property type="evidence" value="ECO:0007669"/>
    <property type="project" value="TreeGrafter"/>
</dbReference>
<keyword evidence="2 4" id="KW-0238">DNA-binding</keyword>
<dbReference type="AlphaFoldDB" id="A0A3R9ZZR0"/>
<dbReference type="EMBL" id="RXHU01000115">
    <property type="protein sequence ID" value="RTE02563.1"/>
    <property type="molecule type" value="Genomic_DNA"/>
</dbReference>
<sequence length="197" mass="22032">MKNEERRELTISRLLTAVKALIAEKGCEALTMKDLMERSGLSKGAIFHYVKSKDEIFAWVLQERLESTNEQFQTAAEQEPATFEGPMQRIANGMKSMTDPGDVTNKVFIYLLGKEADPAVAEALQQFYEQSIRYSKMWIIAGQQHGVIQPSLDADETAETFVLLTLGLRVRSMLPIGRSAGNLAEKLSGFMTRILKA</sequence>
<organism evidence="6 7">
    <name type="scientific">Paenibacillus whitsoniae</name>
    <dbReference type="NCBI Taxonomy" id="2496558"/>
    <lineage>
        <taxon>Bacteria</taxon>
        <taxon>Bacillati</taxon>
        <taxon>Bacillota</taxon>
        <taxon>Bacilli</taxon>
        <taxon>Bacillales</taxon>
        <taxon>Paenibacillaceae</taxon>
        <taxon>Paenibacillus</taxon>
    </lineage>
</organism>
<dbReference type="SUPFAM" id="SSF48498">
    <property type="entry name" value="Tetracyclin repressor-like, C-terminal domain"/>
    <property type="match status" value="1"/>
</dbReference>
<evidence type="ECO:0000313" key="7">
    <source>
        <dbReference type="Proteomes" id="UP000276128"/>
    </source>
</evidence>
<dbReference type="PANTHER" id="PTHR30055:SF234">
    <property type="entry name" value="HTH-TYPE TRANSCRIPTIONAL REGULATOR BETI"/>
    <property type="match status" value="1"/>
</dbReference>
<gene>
    <name evidence="6" type="ORF">EJQ19_29195</name>
</gene>
<evidence type="ECO:0000313" key="6">
    <source>
        <dbReference type="EMBL" id="RTE02563.1"/>
    </source>
</evidence>
<dbReference type="PRINTS" id="PR00455">
    <property type="entry name" value="HTHTETR"/>
</dbReference>
<dbReference type="RefSeq" id="WP_126144762.1">
    <property type="nucleotide sequence ID" value="NZ_RXHU01000115.1"/>
</dbReference>
<keyword evidence="7" id="KW-1185">Reference proteome</keyword>
<dbReference type="GO" id="GO:0003700">
    <property type="term" value="F:DNA-binding transcription factor activity"/>
    <property type="evidence" value="ECO:0007669"/>
    <property type="project" value="TreeGrafter"/>
</dbReference>
<comment type="caution">
    <text evidence="6">The sequence shown here is derived from an EMBL/GenBank/DDBJ whole genome shotgun (WGS) entry which is preliminary data.</text>
</comment>
<feature type="DNA-binding region" description="H-T-H motif" evidence="4">
    <location>
        <begin position="31"/>
        <end position="50"/>
    </location>
</feature>
<dbReference type="InterPro" id="IPR001647">
    <property type="entry name" value="HTH_TetR"/>
</dbReference>
<evidence type="ECO:0000256" key="3">
    <source>
        <dbReference type="ARBA" id="ARBA00023163"/>
    </source>
</evidence>
<protein>
    <submittedName>
        <fullName evidence="6">TetR/AcrR family transcriptional regulator</fullName>
    </submittedName>
</protein>
<keyword evidence="3" id="KW-0804">Transcription</keyword>
<evidence type="ECO:0000256" key="2">
    <source>
        <dbReference type="ARBA" id="ARBA00023125"/>
    </source>
</evidence>
<dbReference type="Gene3D" id="1.10.357.10">
    <property type="entry name" value="Tetracycline Repressor, domain 2"/>
    <property type="match status" value="1"/>
</dbReference>
<proteinExistence type="predicted"/>
<keyword evidence="1" id="KW-0805">Transcription regulation</keyword>
<reference evidence="6 7" key="1">
    <citation type="submission" date="2018-12" db="EMBL/GenBank/DDBJ databases">
        <title>Bacillus ochoae sp. nov., Paenibacillus whitsoniae sp. nov., Paenibacillus spiritus sp. nov. Isolated from the Mars Exploration Rover during spacecraft assembly.</title>
        <authorList>
            <person name="Seuylemezian A."/>
            <person name="Vaishampayan P."/>
        </authorList>
    </citation>
    <scope>NUCLEOTIDE SEQUENCE [LARGE SCALE GENOMIC DNA]</scope>
    <source>
        <strain evidence="6 7">MER 54</strain>
    </source>
</reference>
<dbReference type="PANTHER" id="PTHR30055">
    <property type="entry name" value="HTH-TYPE TRANSCRIPTIONAL REGULATOR RUTR"/>
    <property type="match status" value="1"/>
</dbReference>
<dbReference type="InterPro" id="IPR036271">
    <property type="entry name" value="Tet_transcr_reg_TetR-rel_C_sf"/>
</dbReference>
<dbReference type="Pfam" id="PF00440">
    <property type="entry name" value="TetR_N"/>
    <property type="match status" value="1"/>
</dbReference>